<evidence type="ECO:0000256" key="2">
    <source>
        <dbReference type="ARBA" id="ARBA00004568"/>
    </source>
</evidence>
<feature type="region of interest" description="Disordered" evidence="22">
    <location>
        <begin position="305"/>
        <end position="380"/>
    </location>
</feature>
<dbReference type="InterPro" id="IPR006786">
    <property type="entry name" value="Pinin_SDK_MemA"/>
</dbReference>
<evidence type="ECO:0000256" key="4">
    <source>
        <dbReference type="ARBA" id="ARBA00020056"/>
    </source>
</evidence>
<dbReference type="EMBL" id="GECU01037115">
    <property type="protein sequence ID" value="JAS70591.1"/>
    <property type="molecule type" value="Transcribed_RNA"/>
</dbReference>
<keyword evidence="16" id="KW-0010">Activator</keyword>
<keyword evidence="5" id="KW-0488">Methylation</keyword>
<dbReference type="GO" id="GO:0071013">
    <property type="term" value="C:catalytic step 2 spliceosome"/>
    <property type="evidence" value="ECO:0007669"/>
    <property type="project" value="TreeGrafter"/>
</dbReference>
<feature type="domain" description="Pinin/SDK/MemA protein" evidence="23">
    <location>
        <begin position="160"/>
        <end position="284"/>
    </location>
</feature>
<dbReference type="PANTHER" id="PTHR12707">
    <property type="entry name" value="PINN"/>
    <property type="match status" value="1"/>
</dbReference>
<feature type="coiled-coil region" evidence="21">
    <location>
        <begin position="179"/>
        <end position="242"/>
    </location>
</feature>
<dbReference type="GO" id="GO:0016607">
    <property type="term" value="C:nuclear speck"/>
    <property type="evidence" value="ECO:0007669"/>
    <property type="project" value="UniProtKB-SubCell"/>
</dbReference>
<evidence type="ECO:0000256" key="12">
    <source>
        <dbReference type="ARBA" id="ARBA00022990"/>
    </source>
</evidence>
<feature type="compositionally biased region" description="Acidic residues" evidence="22">
    <location>
        <begin position="311"/>
        <end position="327"/>
    </location>
</feature>
<dbReference type="Pfam" id="PF04696">
    <property type="entry name" value="Pinin_SDK_memA"/>
    <property type="match status" value="1"/>
</dbReference>
<protein>
    <recommendedName>
        <fullName evidence="4">Pinin</fullName>
    </recommendedName>
</protein>
<keyword evidence="7" id="KW-0597">Phosphoprotein</keyword>
<evidence type="ECO:0000256" key="6">
    <source>
        <dbReference type="ARBA" id="ARBA00022499"/>
    </source>
</evidence>
<feature type="region of interest" description="Disordered" evidence="22">
    <location>
        <begin position="90"/>
        <end position="165"/>
    </location>
</feature>
<reference evidence="25" key="1">
    <citation type="submission" date="2015-11" db="EMBL/GenBank/DDBJ databases">
        <title>De novo transcriptome assembly of four potential Pierce s Disease insect vectors from Arizona vineyards.</title>
        <authorList>
            <person name="Tassone E.E."/>
        </authorList>
    </citation>
    <scope>NUCLEOTIDE SEQUENCE</scope>
</reference>
<dbReference type="GO" id="GO:0006397">
    <property type="term" value="P:mRNA processing"/>
    <property type="evidence" value="ECO:0007669"/>
    <property type="project" value="UniProtKB-KW"/>
</dbReference>
<dbReference type="GO" id="GO:0008380">
    <property type="term" value="P:RNA splicing"/>
    <property type="evidence" value="ECO:0007669"/>
    <property type="project" value="UniProtKB-KW"/>
</dbReference>
<evidence type="ECO:0000256" key="10">
    <source>
        <dbReference type="ARBA" id="ARBA00022843"/>
    </source>
</evidence>
<accession>A0A1B6H7J4</accession>
<evidence type="ECO:0000256" key="19">
    <source>
        <dbReference type="ARBA" id="ARBA00023242"/>
    </source>
</evidence>
<keyword evidence="17" id="KW-0804">Transcription</keyword>
<evidence type="ECO:0000313" key="25">
    <source>
        <dbReference type="EMBL" id="JAS70591.1"/>
    </source>
</evidence>
<dbReference type="GO" id="GO:0030057">
    <property type="term" value="C:desmosome"/>
    <property type="evidence" value="ECO:0007669"/>
    <property type="project" value="UniProtKB-SubCell"/>
</dbReference>
<keyword evidence="9" id="KW-0747">Spliceosome</keyword>
<evidence type="ECO:0000256" key="5">
    <source>
        <dbReference type="ARBA" id="ARBA00022481"/>
    </source>
</evidence>
<dbReference type="AlphaFoldDB" id="A0A1B6H7J4"/>
<evidence type="ECO:0000259" key="24">
    <source>
        <dbReference type="Pfam" id="PF04697"/>
    </source>
</evidence>
<evidence type="ECO:0000256" key="7">
    <source>
        <dbReference type="ARBA" id="ARBA00022553"/>
    </source>
</evidence>
<keyword evidence="18" id="KW-0508">mRNA splicing</keyword>
<evidence type="ECO:0000256" key="11">
    <source>
        <dbReference type="ARBA" id="ARBA00022949"/>
    </source>
</evidence>
<keyword evidence="19" id="KW-0539">Nucleus</keyword>
<evidence type="ECO:0000256" key="17">
    <source>
        <dbReference type="ARBA" id="ARBA00023163"/>
    </source>
</evidence>
<evidence type="ECO:0000256" key="16">
    <source>
        <dbReference type="ARBA" id="ARBA00023159"/>
    </source>
</evidence>
<dbReference type="GO" id="GO:0003677">
    <property type="term" value="F:DNA binding"/>
    <property type="evidence" value="ECO:0007669"/>
    <property type="project" value="UniProtKB-KW"/>
</dbReference>
<feature type="compositionally biased region" description="Basic and acidic residues" evidence="22">
    <location>
        <begin position="341"/>
        <end position="380"/>
    </location>
</feature>
<feature type="coiled-coil region" evidence="21">
    <location>
        <begin position="9"/>
        <end position="36"/>
    </location>
</feature>
<sequence length="380" mass="43952">MEPTIKRFYGTLQVELERAKEDLKGVEESIKKIIGRDPNESPSIRPSLKRTVSVVEPTFNRTIPAELEFNNRVRHFNSSRKDAKIARIEEERPSIKRRLGDPKTVFSRLSGPPRPRKEERGGGDEDFGISKPAVPSQVTVTPREVPSRQQVLAAQGTDETSKARNRRMFGALLGTLQKFRQEETRLKDREEKRAQVEKKLEENAKREKEELKRERQELFQNRKRRQADIRNIELKMIRLQEQEVWEASQKHLLNFIQTKAKPHIFFLPKKHSPKTEELLQSSQKLINKMIEKKREEVKAEVAAILKRGHPEDEEHEMEVEAEEGGEDVTDKENQEVADNVNEEKLNTEDVEKSDKASTKEEPMVSDGETSKEAPKIEPGT</sequence>
<dbReference type="PANTHER" id="PTHR12707:SF0">
    <property type="entry name" value="PININ"/>
    <property type="match status" value="1"/>
</dbReference>
<dbReference type="Pfam" id="PF04697">
    <property type="entry name" value="Pinin_SDK_N"/>
    <property type="match status" value="1"/>
</dbReference>
<evidence type="ECO:0000256" key="21">
    <source>
        <dbReference type="SAM" id="Coils"/>
    </source>
</evidence>
<evidence type="ECO:0000256" key="15">
    <source>
        <dbReference type="ARBA" id="ARBA00023125"/>
    </source>
</evidence>
<evidence type="ECO:0000256" key="8">
    <source>
        <dbReference type="ARBA" id="ARBA00022664"/>
    </source>
</evidence>
<gene>
    <name evidence="25" type="ORF">g.39437</name>
</gene>
<evidence type="ECO:0000256" key="9">
    <source>
        <dbReference type="ARBA" id="ARBA00022728"/>
    </source>
</evidence>
<evidence type="ECO:0000256" key="1">
    <source>
        <dbReference type="ARBA" id="ARBA00004324"/>
    </source>
</evidence>
<dbReference type="InterPro" id="IPR006787">
    <property type="entry name" value="Pinin_SDK_N"/>
</dbReference>
<proteinExistence type="inferred from homology"/>
<feature type="compositionally biased region" description="Basic and acidic residues" evidence="22">
    <location>
        <begin position="90"/>
        <end position="101"/>
    </location>
</feature>
<feature type="domain" description="Pinin/SDK" evidence="24">
    <location>
        <begin position="11"/>
        <end position="149"/>
    </location>
</feature>
<evidence type="ECO:0000256" key="20">
    <source>
        <dbReference type="ARBA" id="ARBA00025916"/>
    </source>
</evidence>
<dbReference type="InterPro" id="IPR039853">
    <property type="entry name" value="Pinin"/>
</dbReference>
<evidence type="ECO:0000256" key="22">
    <source>
        <dbReference type="SAM" id="MobiDB-lite"/>
    </source>
</evidence>
<comment type="similarity">
    <text evidence="3">Belongs to the pinin family.</text>
</comment>
<comment type="subunit">
    <text evidence="20">Found in a mRNA splicing-dependent exon junction complex (EJC). Found in a complex with SR proteins. Found in a mRNP complex with RNPS1. Component of the PSAP complex consisting of RNPS1, SAP18 and PNN. Interacts with PNISR, CTBP1, CTBP2, KRT8, KRT18, KRT19, PS1D/PNO40, PPIG, RNPS1, SFRS4 and SRRM2. Identified in the spliceosome C complex.</text>
</comment>
<keyword evidence="14 21" id="KW-0175">Coiled coil</keyword>
<keyword evidence="15" id="KW-0238">DNA-binding</keyword>
<evidence type="ECO:0000256" key="14">
    <source>
        <dbReference type="ARBA" id="ARBA00023054"/>
    </source>
</evidence>
<name>A0A1B6H7J4_9HEMI</name>
<keyword evidence="12" id="KW-0007">Acetylation</keyword>
<evidence type="ECO:0000256" key="13">
    <source>
        <dbReference type="ARBA" id="ARBA00023015"/>
    </source>
</evidence>
<keyword evidence="10" id="KW-0832">Ubl conjugation</keyword>
<evidence type="ECO:0000256" key="18">
    <source>
        <dbReference type="ARBA" id="ARBA00023187"/>
    </source>
</evidence>
<organism evidence="25">
    <name type="scientific">Homalodisca liturata</name>
    <dbReference type="NCBI Taxonomy" id="320908"/>
    <lineage>
        <taxon>Eukaryota</taxon>
        <taxon>Metazoa</taxon>
        <taxon>Ecdysozoa</taxon>
        <taxon>Arthropoda</taxon>
        <taxon>Hexapoda</taxon>
        <taxon>Insecta</taxon>
        <taxon>Pterygota</taxon>
        <taxon>Neoptera</taxon>
        <taxon>Paraneoptera</taxon>
        <taxon>Hemiptera</taxon>
        <taxon>Auchenorrhyncha</taxon>
        <taxon>Membracoidea</taxon>
        <taxon>Cicadellidae</taxon>
        <taxon>Cicadellinae</taxon>
        <taxon>Proconiini</taxon>
        <taxon>Homalodisca</taxon>
    </lineage>
</organism>
<evidence type="ECO:0000259" key="23">
    <source>
        <dbReference type="Pfam" id="PF04696"/>
    </source>
</evidence>
<keyword evidence="6" id="KW-1017">Isopeptide bond</keyword>
<comment type="subcellular location">
    <subcellularLocation>
        <location evidence="2">Cell junction</location>
        <location evidence="2">Desmosome</location>
    </subcellularLocation>
    <subcellularLocation>
        <location evidence="1">Nucleus speckle</location>
    </subcellularLocation>
</comment>
<keyword evidence="11" id="KW-0965">Cell junction</keyword>
<keyword evidence="13" id="KW-0805">Transcription regulation</keyword>
<evidence type="ECO:0000256" key="3">
    <source>
        <dbReference type="ARBA" id="ARBA00010386"/>
    </source>
</evidence>
<keyword evidence="8" id="KW-0507">mRNA processing</keyword>